<dbReference type="InterPro" id="IPR036396">
    <property type="entry name" value="Cyt_P450_sf"/>
</dbReference>
<organism evidence="7 8">
    <name type="scientific">Actinomadura rubteroloni</name>
    <dbReference type="NCBI Taxonomy" id="1926885"/>
    <lineage>
        <taxon>Bacteria</taxon>
        <taxon>Bacillati</taxon>
        <taxon>Actinomycetota</taxon>
        <taxon>Actinomycetes</taxon>
        <taxon>Streptosporangiales</taxon>
        <taxon>Thermomonosporaceae</taxon>
        <taxon>Actinomadura</taxon>
    </lineage>
</organism>
<evidence type="ECO:0000256" key="2">
    <source>
        <dbReference type="ARBA" id="ARBA00022617"/>
    </source>
</evidence>
<dbReference type="Proteomes" id="UP000242367">
    <property type="component" value="Unassembled WGS sequence"/>
</dbReference>
<keyword evidence="6" id="KW-0503">Monooxygenase</keyword>
<dbReference type="Gene3D" id="1.10.630.10">
    <property type="entry name" value="Cytochrome P450"/>
    <property type="match status" value="1"/>
</dbReference>
<dbReference type="CDD" id="cd11033">
    <property type="entry name" value="CYP142-like"/>
    <property type="match status" value="1"/>
</dbReference>
<evidence type="ECO:0000256" key="4">
    <source>
        <dbReference type="ARBA" id="ARBA00023002"/>
    </source>
</evidence>
<evidence type="ECO:0000256" key="1">
    <source>
        <dbReference type="ARBA" id="ARBA00010617"/>
    </source>
</evidence>
<protein>
    <submittedName>
        <fullName evidence="7">Putative cytochrome P450 124</fullName>
        <ecNumber evidence="7">1.14.-.-</ecNumber>
    </submittedName>
</protein>
<dbReference type="GO" id="GO:0020037">
    <property type="term" value="F:heme binding"/>
    <property type="evidence" value="ECO:0007669"/>
    <property type="project" value="InterPro"/>
</dbReference>
<dbReference type="Pfam" id="PF00067">
    <property type="entry name" value="p450"/>
    <property type="match status" value="1"/>
</dbReference>
<evidence type="ECO:0000313" key="8">
    <source>
        <dbReference type="Proteomes" id="UP000242367"/>
    </source>
</evidence>
<evidence type="ECO:0000256" key="6">
    <source>
        <dbReference type="ARBA" id="ARBA00023033"/>
    </source>
</evidence>
<reference evidence="7 8" key="1">
    <citation type="journal article" date="2017" name="Chemistry">
        <title>Isolation, Biosynthesis and Chemical Modifications of Rubterolones A-F: Rare Tropolone Alkaloids from Actinomadura sp. 5-2.</title>
        <authorList>
            <person name="Guo H."/>
            <person name="Benndorf R."/>
            <person name="Leichnitz D."/>
            <person name="Klassen J.L."/>
            <person name="Vollmers J."/>
            <person name="Gorls H."/>
            <person name="Steinacker M."/>
            <person name="Weigel C."/>
            <person name="Dahse H.M."/>
            <person name="Kaster A.K."/>
            <person name="de Beer Z.W."/>
            <person name="Poulsen M."/>
            <person name="Beemelmanns C."/>
        </authorList>
    </citation>
    <scope>NUCLEOTIDE SEQUENCE [LARGE SCALE GENOMIC DNA]</scope>
    <source>
        <strain evidence="7 8">5-2</strain>
    </source>
</reference>
<gene>
    <name evidence="7" type="ORF">BTM25_44710</name>
</gene>
<dbReference type="GO" id="GO:0006707">
    <property type="term" value="P:cholesterol catabolic process"/>
    <property type="evidence" value="ECO:0007669"/>
    <property type="project" value="TreeGrafter"/>
</dbReference>
<dbReference type="FunFam" id="1.10.630.10:FF:000018">
    <property type="entry name" value="Cytochrome P450 monooxygenase"/>
    <property type="match status" value="1"/>
</dbReference>
<dbReference type="GO" id="GO:0036199">
    <property type="term" value="F:cholest-4-en-3-one 26-monooxygenase activity"/>
    <property type="evidence" value="ECO:0007669"/>
    <property type="project" value="TreeGrafter"/>
</dbReference>
<dbReference type="PRINTS" id="PR00359">
    <property type="entry name" value="BP450"/>
</dbReference>
<keyword evidence="2" id="KW-0349">Heme</keyword>
<name>A0A2P4UE73_9ACTN</name>
<keyword evidence="3" id="KW-0479">Metal-binding</keyword>
<evidence type="ECO:0000256" key="3">
    <source>
        <dbReference type="ARBA" id="ARBA00022723"/>
    </source>
</evidence>
<dbReference type="InterPro" id="IPR001128">
    <property type="entry name" value="Cyt_P450"/>
</dbReference>
<dbReference type="InterPro" id="IPR002397">
    <property type="entry name" value="Cyt_P450_B"/>
</dbReference>
<evidence type="ECO:0000313" key="7">
    <source>
        <dbReference type="EMBL" id="POM23318.1"/>
    </source>
</evidence>
<proteinExistence type="inferred from homology"/>
<dbReference type="PANTHER" id="PTHR46696:SF4">
    <property type="entry name" value="BIOTIN BIOSYNTHESIS CYTOCHROME P450"/>
    <property type="match status" value="1"/>
</dbReference>
<comment type="caution">
    <text evidence="7">The sequence shown here is derived from an EMBL/GenBank/DDBJ whole genome shotgun (WGS) entry which is preliminary data.</text>
</comment>
<keyword evidence="4 7" id="KW-0560">Oxidoreductase</keyword>
<evidence type="ECO:0000256" key="5">
    <source>
        <dbReference type="ARBA" id="ARBA00023004"/>
    </source>
</evidence>
<dbReference type="SUPFAM" id="SSF48264">
    <property type="entry name" value="Cytochrome P450"/>
    <property type="match status" value="1"/>
</dbReference>
<dbReference type="GO" id="GO:0005506">
    <property type="term" value="F:iron ion binding"/>
    <property type="evidence" value="ECO:0007669"/>
    <property type="project" value="InterPro"/>
</dbReference>
<dbReference type="AlphaFoldDB" id="A0A2P4UE73"/>
<dbReference type="EMBL" id="MTBP01000003">
    <property type="protein sequence ID" value="POM23318.1"/>
    <property type="molecule type" value="Genomic_DNA"/>
</dbReference>
<dbReference type="GO" id="GO:0008395">
    <property type="term" value="F:steroid hydroxylase activity"/>
    <property type="evidence" value="ECO:0007669"/>
    <property type="project" value="TreeGrafter"/>
</dbReference>
<dbReference type="PANTHER" id="PTHR46696">
    <property type="entry name" value="P450, PUTATIVE (EUROFUNG)-RELATED"/>
    <property type="match status" value="1"/>
</dbReference>
<sequence>MTTPFRTDAENTFDNPLYPAFWKRTAEERDAFFSRLRAAREPIFFPYQPPRADAAPYGFYALARHAEITEVSRHPEIFSSSPASTLEDLSPALQGDAEGSLLHMDPPRHTDMRRVVSQAFTPRAVRRYDELITGVVKAVTRELLDKTPCDFVTEAAVQLPLRVIAAIVGVPVSAHDEVVKATEVVTEIGDSTNRHSLAAVSEAVTYFNTLMGDLARHRRVHPADDVVTTLVQATINGRHLTDAELGAFLRILLVGGNDTVRSTLAHMLTLLTENPEQKRLLLADLDERMPGAVEEAIRHATPGTWMRRNATQDTTVAGHAFRTGDRLILYYISANRDEEVFDRPYAFDITRNPNPHVGFGAAGPHYCLGAHLAKHEVGVFYRELLTHAPDIHATEPPVHTYSGLIHSITRLPCARSGSAG</sequence>
<dbReference type="RefSeq" id="WP_103564955.1">
    <property type="nucleotide sequence ID" value="NZ_MTBP01000003.1"/>
</dbReference>
<keyword evidence="5" id="KW-0408">Iron</keyword>
<comment type="similarity">
    <text evidence="1">Belongs to the cytochrome P450 family.</text>
</comment>
<dbReference type="EC" id="1.14.-.-" evidence="7"/>
<accession>A0A2P4UE73</accession>
<keyword evidence="8" id="KW-1185">Reference proteome</keyword>